<keyword evidence="2" id="KW-1185">Reference proteome</keyword>
<sequence>QSYVRSLFPAGHGYPMYDPMTISKVPEDYHTVSGISIGDVGVLSEDGEFVFAFNIFLSSDHPYNKGNTPNSFSPLEPLEESEIRTFTEYFPRDFFFNCRNISFRSSERLGGILVLPEGATRQDASTERIHEYVARNAHEWAFFFTQSRWHPSKNGSTYVVTGVDKTSHCSTMAFQVPLDAPA</sequence>
<protein>
    <submittedName>
        <fullName evidence="1">Uncharacterized protein</fullName>
    </submittedName>
</protein>
<accession>A0A0C3C6J1</accession>
<dbReference type="OrthoDB" id="3222453at2759"/>
<dbReference type="HOGENOM" id="CLU_021108_5_1_1"/>
<name>A0A0C3C6J1_HEBCY</name>
<dbReference type="EMBL" id="KN831773">
    <property type="protein sequence ID" value="KIM44500.1"/>
    <property type="molecule type" value="Genomic_DNA"/>
</dbReference>
<feature type="non-terminal residue" evidence="1">
    <location>
        <position position="182"/>
    </location>
</feature>
<dbReference type="AlphaFoldDB" id="A0A0C3C6J1"/>
<evidence type="ECO:0000313" key="2">
    <source>
        <dbReference type="Proteomes" id="UP000053424"/>
    </source>
</evidence>
<dbReference type="STRING" id="686832.A0A0C3C6J1"/>
<reference evidence="2" key="2">
    <citation type="submission" date="2015-01" db="EMBL/GenBank/DDBJ databases">
        <title>Evolutionary Origins and Diversification of the Mycorrhizal Mutualists.</title>
        <authorList>
            <consortium name="DOE Joint Genome Institute"/>
            <consortium name="Mycorrhizal Genomics Consortium"/>
            <person name="Kohler A."/>
            <person name="Kuo A."/>
            <person name="Nagy L.G."/>
            <person name="Floudas D."/>
            <person name="Copeland A."/>
            <person name="Barry K.W."/>
            <person name="Cichocki N."/>
            <person name="Veneault-Fourrey C."/>
            <person name="LaButti K."/>
            <person name="Lindquist E.A."/>
            <person name="Lipzen A."/>
            <person name="Lundell T."/>
            <person name="Morin E."/>
            <person name="Murat C."/>
            <person name="Riley R."/>
            <person name="Ohm R."/>
            <person name="Sun H."/>
            <person name="Tunlid A."/>
            <person name="Henrissat B."/>
            <person name="Grigoriev I.V."/>
            <person name="Hibbett D.S."/>
            <person name="Martin F."/>
        </authorList>
    </citation>
    <scope>NUCLEOTIDE SEQUENCE [LARGE SCALE GENOMIC DNA]</scope>
    <source>
        <strain evidence="2">h7</strain>
    </source>
</reference>
<dbReference type="Proteomes" id="UP000053424">
    <property type="component" value="Unassembled WGS sequence"/>
</dbReference>
<proteinExistence type="predicted"/>
<feature type="non-terminal residue" evidence="1">
    <location>
        <position position="1"/>
    </location>
</feature>
<evidence type="ECO:0000313" key="1">
    <source>
        <dbReference type="EMBL" id="KIM44500.1"/>
    </source>
</evidence>
<gene>
    <name evidence="1" type="ORF">M413DRAFT_52350</name>
</gene>
<organism evidence="1 2">
    <name type="scientific">Hebeloma cylindrosporum</name>
    <dbReference type="NCBI Taxonomy" id="76867"/>
    <lineage>
        <taxon>Eukaryota</taxon>
        <taxon>Fungi</taxon>
        <taxon>Dikarya</taxon>
        <taxon>Basidiomycota</taxon>
        <taxon>Agaricomycotina</taxon>
        <taxon>Agaricomycetes</taxon>
        <taxon>Agaricomycetidae</taxon>
        <taxon>Agaricales</taxon>
        <taxon>Agaricineae</taxon>
        <taxon>Hymenogastraceae</taxon>
        <taxon>Hebeloma</taxon>
    </lineage>
</organism>
<reference evidence="1 2" key="1">
    <citation type="submission" date="2014-04" db="EMBL/GenBank/DDBJ databases">
        <authorList>
            <consortium name="DOE Joint Genome Institute"/>
            <person name="Kuo A."/>
            <person name="Gay G."/>
            <person name="Dore J."/>
            <person name="Kohler A."/>
            <person name="Nagy L.G."/>
            <person name="Floudas D."/>
            <person name="Copeland A."/>
            <person name="Barry K.W."/>
            <person name="Cichocki N."/>
            <person name="Veneault-Fourrey C."/>
            <person name="LaButti K."/>
            <person name="Lindquist E.A."/>
            <person name="Lipzen A."/>
            <person name="Lundell T."/>
            <person name="Morin E."/>
            <person name="Murat C."/>
            <person name="Sun H."/>
            <person name="Tunlid A."/>
            <person name="Henrissat B."/>
            <person name="Grigoriev I.V."/>
            <person name="Hibbett D.S."/>
            <person name="Martin F."/>
            <person name="Nordberg H.P."/>
            <person name="Cantor M.N."/>
            <person name="Hua S.X."/>
        </authorList>
    </citation>
    <scope>NUCLEOTIDE SEQUENCE [LARGE SCALE GENOMIC DNA]</scope>
    <source>
        <strain evidence="2">h7</strain>
    </source>
</reference>